<dbReference type="EMBL" id="BAAABV010000015">
    <property type="protein sequence ID" value="GAA0286978.1"/>
    <property type="molecule type" value="Genomic_DNA"/>
</dbReference>
<keyword evidence="2" id="KW-1185">Reference proteome</keyword>
<gene>
    <name evidence="1" type="ORF">GCM10010302_26680</name>
</gene>
<sequence length="84" mass="9406">MTDTRPLRPDHRDAVREAVQALLGEARDILFHESADGAWAYEEEDGQALLDAANQVRLRLDTAVGNLRRTLATAQASHRGRRRS</sequence>
<evidence type="ECO:0000313" key="2">
    <source>
        <dbReference type="Proteomes" id="UP001501867"/>
    </source>
</evidence>
<reference evidence="2" key="1">
    <citation type="journal article" date="2019" name="Int. J. Syst. Evol. Microbiol.">
        <title>The Global Catalogue of Microorganisms (GCM) 10K type strain sequencing project: providing services to taxonomists for standard genome sequencing and annotation.</title>
        <authorList>
            <consortium name="The Broad Institute Genomics Platform"/>
            <consortium name="The Broad Institute Genome Sequencing Center for Infectious Disease"/>
            <person name="Wu L."/>
            <person name="Ma J."/>
        </authorList>
    </citation>
    <scope>NUCLEOTIDE SEQUENCE [LARGE SCALE GENOMIC DNA]</scope>
    <source>
        <strain evidence="2">JCM 4505</strain>
    </source>
</reference>
<accession>A0ABP3EZI9</accession>
<organism evidence="1 2">
    <name type="scientific">Streptomyces polychromogenes</name>
    <dbReference type="NCBI Taxonomy" id="67342"/>
    <lineage>
        <taxon>Bacteria</taxon>
        <taxon>Bacillati</taxon>
        <taxon>Actinomycetota</taxon>
        <taxon>Actinomycetes</taxon>
        <taxon>Kitasatosporales</taxon>
        <taxon>Streptomycetaceae</taxon>
        <taxon>Streptomyces</taxon>
    </lineage>
</organism>
<dbReference type="RefSeq" id="WP_344157678.1">
    <property type="nucleotide sequence ID" value="NZ_BAAABV010000015.1"/>
</dbReference>
<evidence type="ECO:0000313" key="1">
    <source>
        <dbReference type="EMBL" id="GAA0286978.1"/>
    </source>
</evidence>
<dbReference type="Proteomes" id="UP001501867">
    <property type="component" value="Unassembled WGS sequence"/>
</dbReference>
<protein>
    <submittedName>
        <fullName evidence="1">Uncharacterized protein</fullName>
    </submittedName>
</protein>
<comment type="caution">
    <text evidence="1">The sequence shown here is derived from an EMBL/GenBank/DDBJ whole genome shotgun (WGS) entry which is preliminary data.</text>
</comment>
<proteinExistence type="predicted"/>
<name>A0ABP3EZI9_9ACTN</name>